<organism evidence="1 2">
    <name type="scientific">Streptomyces atratus</name>
    <dbReference type="NCBI Taxonomy" id="1893"/>
    <lineage>
        <taxon>Bacteria</taxon>
        <taxon>Bacillati</taxon>
        <taxon>Actinomycetota</taxon>
        <taxon>Actinomycetes</taxon>
        <taxon>Kitasatosporales</taxon>
        <taxon>Streptomycetaceae</taxon>
        <taxon>Streptomyces</taxon>
    </lineage>
</organism>
<dbReference type="STRING" id="1893.SAMN02787144_101037"/>
<dbReference type="EMBL" id="FPJO01000010">
    <property type="protein sequence ID" value="SFY05809.1"/>
    <property type="molecule type" value="Genomic_DNA"/>
</dbReference>
<dbReference type="InterPro" id="IPR027417">
    <property type="entry name" value="P-loop_NTPase"/>
</dbReference>
<protein>
    <submittedName>
        <fullName evidence="1">Uncharacterized protein</fullName>
    </submittedName>
</protein>
<dbReference type="SUPFAM" id="SSF52540">
    <property type="entry name" value="P-loop containing nucleoside triphosphate hydrolases"/>
    <property type="match status" value="1"/>
</dbReference>
<proteinExistence type="predicted"/>
<dbReference type="PANTHER" id="PTHR34704">
    <property type="entry name" value="ATPASE"/>
    <property type="match status" value="1"/>
</dbReference>
<accession>A0A1K2C4I5</accession>
<dbReference type="AlphaFoldDB" id="A0A1K2C4I5"/>
<dbReference type="PANTHER" id="PTHR34704:SF2">
    <property type="entry name" value="ATPASE"/>
    <property type="match status" value="1"/>
</dbReference>
<gene>
    <name evidence="1" type="ORF">SAMN02787144_101037</name>
</gene>
<dbReference type="InterPro" id="IPR036390">
    <property type="entry name" value="WH_DNA-bd_sf"/>
</dbReference>
<name>A0A1K2C4I5_STRAR</name>
<evidence type="ECO:0000313" key="1">
    <source>
        <dbReference type="EMBL" id="SFY05809.1"/>
    </source>
</evidence>
<dbReference type="SUPFAM" id="SSF46785">
    <property type="entry name" value="Winged helix' DNA-binding domain"/>
    <property type="match status" value="1"/>
</dbReference>
<sequence length="503" mass="55430">MNAVHGQRRTSVVGSERWVKPDRLFDRDDEWVALMSFSSDPHPGTGLGVVMGRPHQGKTLLLESVARATGGFYFCGQQATEAESLRRVGEEYARYRRVAQPSHWRDWKEGLDAMLALGDTRPLPVIIDSFPDLVAASPALPSVIHGALRHLDRPPLENRARLLLGGETAPVMTRLFASSSPLLALAALKLDIQPMDFRGAARLWGIDDPRLAFLVYTVVGGTPAYRHDYVGDDVPVDRDDFDAWVCRTVLNPRTPLFHEARHLLDEETGPWSCGACHSVLTALARGCTTHGEIATFLGQQLADASRALAVLRDHGLLQSQTDGLQPGITHHHITDPLLAFEHAVARPRRAALEQSDAETVWEDARTDFNTLVAGPRFAQVCRDWAARFANPATFGAERGTASYGSLSNPSTTAGLDAEVVVRRRNGHMRGPLLSVGLARWHTGMDIHHLQRLRRILDALDSREDLSRVRLALYGASGFSPELHAAHARGEVLLVDLEDLYRSV</sequence>
<reference evidence="1 2" key="1">
    <citation type="submission" date="2016-11" db="EMBL/GenBank/DDBJ databases">
        <authorList>
            <person name="Jaros S."/>
            <person name="Januszkiewicz K."/>
            <person name="Wedrychowicz H."/>
        </authorList>
    </citation>
    <scope>NUCLEOTIDE SEQUENCE [LARGE SCALE GENOMIC DNA]</scope>
    <source>
        <strain evidence="1 2">OK807</strain>
    </source>
</reference>
<evidence type="ECO:0000313" key="2">
    <source>
        <dbReference type="Proteomes" id="UP000181909"/>
    </source>
</evidence>
<dbReference type="Proteomes" id="UP000181909">
    <property type="component" value="Unassembled WGS sequence"/>
</dbReference>